<evidence type="ECO:0000256" key="1">
    <source>
        <dbReference type="SAM" id="MobiDB-lite"/>
    </source>
</evidence>
<organism evidence="2 3">
    <name type="scientific">Promicromonospora vindobonensis</name>
    <dbReference type="NCBI Taxonomy" id="195748"/>
    <lineage>
        <taxon>Bacteria</taxon>
        <taxon>Bacillati</taxon>
        <taxon>Actinomycetota</taxon>
        <taxon>Actinomycetes</taxon>
        <taxon>Micrococcales</taxon>
        <taxon>Promicromonosporaceae</taxon>
        <taxon>Promicromonospora</taxon>
    </lineage>
</organism>
<name>A0ABW5VWR3_9MICO</name>
<accession>A0ABW5VWR3</accession>
<comment type="caution">
    <text evidence="2">The sequence shown here is derived from an EMBL/GenBank/DDBJ whole genome shotgun (WGS) entry which is preliminary data.</text>
</comment>
<gene>
    <name evidence="2" type="ORF">ACFS27_19095</name>
</gene>
<evidence type="ECO:0000313" key="3">
    <source>
        <dbReference type="Proteomes" id="UP001597479"/>
    </source>
</evidence>
<protein>
    <submittedName>
        <fullName evidence="2">Uncharacterized protein</fullName>
    </submittedName>
</protein>
<proteinExistence type="predicted"/>
<dbReference type="RefSeq" id="WP_377185979.1">
    <property type="nucleotide sequence ID" value="NZ_JBHUOG010000002.1"/>
</dbReference>
<reference evidence="3" key="1">
    <citation type="journal article" date="2019" name="Int. J. Syst. Evol. Microbiol.">
        <title>The Global Catalogue of Microorganisms (GCM) 10K type strain sequencing project: providing services to taxonomists for standard genome sequencing and annotation.</title>
        <authorList>
            <consortium name="The Broad Institute Genomics Platform"/>
            <consortium name="The Broad Institute Genome Sequencing Center for Infectious Disease"/>
            <person name="Wu L."/>
            <person name="Ma J."/>
        </authorList>
    </citation>
    <scope>NUCLEOTIDE SEQUENCE [LARGE SCALE GENOMIC DNA]</scope>
    <source>
        <strain evidence="3">CCM 7044</strain>
    </source>
</reference>
<dbReference type="Proteomes" id="UP001597479">
    <property type="component" value="Unassembled WGS sequence"/>
</dbReference>
<sequence>MRFPDPEGRSDEAGRVIPHDIVALPPLADDIRSVDDGQRIVWPLIADIFARLWDRDRPPSATDIRRAIGENPPGLDTDEGFRA</sequence>
<evidence type="ECO:0000313" key="2">
    <source>
        <dbReference type="EMBL" id="MFD2795675.1"/>
    </source>
</evidence>
<keyword evidence="3" id="KW-1185">Reference proteome</keyword>
<dbReference type="EMBL" id="JBHUOG010000002">
    <property type="protein sequence ID" value="MFD2795675.1"/>
    <property type="molecule type" value="Genomic_DNA"/>
</dbReference>
<feature type="region of interest" description="Disordered" evidence="1">
    <location>
        <begin position="60"/>
        <end position="83"/>
    </location>
</feature>